<protein>
    <submittedName>
        <fullName evidence="1">Uncharacterized protein</fullName>
    </submittedName>
</protein>
<dbReference type="EMBL" id="JALBUF010000018">
    <property type="protein sequence ID" value="MCI0184593.1"/>
    <property type="molecule type" value="Genomic_DNA"/>
</dbReference>
<dbReference type="AlphaFoldDB" id="A0A9X1VAV0"/>
<name>A0A9X1VAV0_9BACL</name>
<keyword evidence="2" id="KW-1185">Reference proteome</keyword>
<organism evidence="1 2">
    <name type="scientific">Sulfoacidibacillus ferrooxidans</name>
    <dbReference type="NCBI Taxonomy" id="2005001"/>
    <lineage>
        <taxon>Bacteria</taxon>
        <taxon>Bacillati</taxon>
        <taxon>Bacillota</taxon>
        <taxon>Bacilli</taxon>
        <taxon>Bacillales</taxon>
        <taxon>Alicyclobacillaceae</taxon>
        <taxon>Sulfoacidibacillus</taxon>
    </lineage>
</organism>
<gene>
    <name evidence="1" type="ORF">MM817_02890</name>
</gene>
<comment type="caution">
    <text evidence="1">The sequence shown here is derived from an EMBL/GenBank/DDBJ whole genome shotgun (WGS) entry which is preliminary data.</text>
</comment>
<dbReference type="Proteomes" id="UP001139263">
    <property type="component" value="Unassembled WGS sequence"/>
</dbReference>
<evidence type="ECO:0000313" key="2">
    <source>
        <dbReference type="Proteomes" id="UP001139263"/>
    </source>
</evidence>
<accession>A0A9X1VAV0</accession>
<reference evidence="1" key="1">
    <citation type="submission" date="2022-03" db="EMBL/GenBank/DDBJ databases">
        <title>Draft Genome Sequence of Firmicute Strain S0AB, a Heterotrophic Iron/Sulfur-Oxidizing Extreme Acidophile.</title>
        <authorList>
            <person name="Vergara E."/>
            <person name="Pakostova E."/>
            <person name="Johnson D.B."/>
            <person name="Holmes D.S."/>
        </authorList>
    </citation>
    <scope>NUCLEOTIDE SEQUENCE</scope>
    <source>
        <strain evidence="1">S0AB</strain>
    </source>
</reference>
<proteinExistence type="predicted"/>
<dbReference type="RefSeq" id="WP_241716398.1">
    <property type="nucleotide sequence ID" value="NZ_JALBUF010000018.1"/>
</dbReference>
<sequence length="103" mass="11860">MLKFERKWLSYTPQAVYYIFNHDGKEEIVELDIEARLLAGQLCVANSWNDTEAEELVAREAIVENIIPVDDNGLKKKVRQVHGHHPCIQNAFDARRAGRQITD</sequence>
<evidence type="ECO:0000313" key="1">
    <source>
        <dbReference type="EMBL" id="MCI0184593.1"/>
    </source>
</evidence>